<sequence>MHHDDGWRPPDYLSAEDLEGCWCVTPLLGGFCYGLQAQGPNALLENPIPCLCGVPFCKAWGLGTCGAPLYQRDGNSNTFRNHGDNESLIFKSKTEHLLTAIPSLGKPRVIKLCGLPQCCFSVFQNPCCCCCNGVYR</sequence>
<dbReference type="EMBL" id="HBIZ01025496">
    <property type="protein sequence ID" value="CAE0763524.1"/>
    <property type="molecule type" value="Transcribed_RNA"/>
</dbReference>
<accession>A0A7S4F006</accession>
<gene>
    <name evidence="1" type="ORF">PCAR00345_LOCUS16136</name>
</gene>
<proteinExistence type="predicted"/>
<dbReference type="AlphaFoldDB" id="A0A7S4F006"/>
<protein>
    <submittedName>
        <fullName evidence="1">Uncharacterized protein</fullName>
    </submittedName>
</protein>
<reference evidence="1" key="1">
    <citation type="submission" date="2021-01" db="EMBL/GenBank/DDBJ databases">
        <authorList>
            <person name="Corre E."/>
            <person name="Pelletier E."/>
            <person name="Niang G."/>
            <person name="Scheremetjew M."/>
            <person name="Finn R."/>
            <person name="Kale V."/>
            <person name="Holt S."/>
            <person name="Cochrane G."/>
            <person name="Meng A."/>
            <person name="Brown T."/>
            <person name="Cohen L."/>
        </authorList>
    </citation>
    <scope>NUCLEOTIDE SEQUENCE</scope>
    <source>
        <strain evidence="1">CCMP645</strain>
    </source>
</reference>
<organism evidence="1">
    <name type="scientific">Chrysotila carterae</name>
    <name type="common">Marine alga</name>
    <name type="synonym">Syracosphaera carterae</name>
    <dbReference type="NCBI Taxonomy" id="13221"/>
    <lineage>
        <taxon>Eukaryota</taxon>
        <taxon>Haptista</taxon>
        <taxon>Haptophyta</taxon>
        <taxon>Prymnesiophyceae</taxon>
        <taxon>Isochrysidales</taxon>
        <taxon>Isochrysidaceae</taxon>
        <taxon>Chrysotila</taxon>
    </lineage>
</organism>
<name>A0A7S4F006_CHRCT</name>
<evidence type="ECO:0000313" key="1">
    <source>
        <dbReference type="EMBL" id="CAE0763524.1"/>
    </source>
</evidence>